<dbReference type="OrthoDB" id="9800958at2"/>
<dbReference type="RefSeq" id="WP_107542566.1">
    <property type="nucleotide sequence ID" value="NZ_CP031275.1"/>
</dbReference>
<name>A0A5R9B438_STAXY</name>
<protein>
    <submittedName>
        <fullName evidence="6">UDP-N-acetylmuramoylalanyl-D-glutamate--2, 6-diaminopimelate ligase</fullName>
    </submittedName>
</protein>
<dbReference type="PANTHER" id="PTHR23135">
    <property type="entry name" value="MUR LIGASE FAMILY MEMBER"/>
    <property type="match status" value="1"/>
</dbReference>
<dbReference type="SUPFAM" id="SSF53244">
    <property type="entry name" value="MurD-like peptide ligases, peptide-binding domain"/>
    <property type="match status" value="1"/>
</dbReference>
<dbReference type="Proteomes" id="UP000307747">
    <property type="component" value="Unassembled WGS sequence"/>
</dbReference>
<proteinExistence type="predicted"/>
<feature type="domain" description="Mur ligase central" evidence="5">
    <location>
        <begin position="118"/>
        <end position="309"/>
    </location>
</feature>
<dbReference type="InterPro" id="IPR013221">
    <property type="entry name" value="Mur_ligase_cen"/>
</dbReference>
<accession>A0A5R9B438</accession>
<gene>
    <name evidence="6" type="ORF">FEZ53_11725</name>
</gene>
<dbReference type="SUPFAM" id="SSF53623">
    <property type="entry name" value="MurD-like peptide ligases, catalytic domain"/>
    <property type="match status" value="1"/>
</dbReference>
<keyword evidence="3" id="KW-0547">Nucleotide-binding</keyword>
<sequence>MKITVKDILSVIKQNTVEPSKCVKLDSEIICEKVTSMYQDISLATLFMLKDSENVTHYAQCANEMNPLLVITDAPPSKFSHLEYNMPIIYITDFPEVANNLVKLFYKNAIENIKCIAVTGTNGKTTTSHMIGNLLTQLDKKVAIIGTMGIYDCNYNKLNFNHSTQTTPMYFEMAEIINYFYNENYDYIVYEATSIALDQRRTDFIKNDLAVFTNFSPEHLEYHGTMTNYLKAKLRLDRLSSLNLINLDTAEYRTILKDEQHFSTTQNAYYQYHITNDAIDIEINDNPYTILPKFKGGHNFINLATSIFALDKLGFDSKEIVKVASTIDPPLHRFQIVEIDAYTIILDFAHTALAIKESINNALNYSKSINKSLNTMVTGIGLRGLDKIKLTVDTLPQGIHKLMIAAEQVGYEDPEKILRFMFNHLPDCYRTSNVLRGSSRKEGIKALLHATDKNNEIILLTGINEPQNYKGQKYDHDDQEYAKKILQELKHQTTTLKKAP</sequence>
<dbReference type="GO" id="GO:0005524">
    <property type="term" value="F:ATP binding"/>
    <property type="evidence" value="ECO:0007669"/>
    <property type="project" value="UniProtKB-KW"/>
</dbReference>
<evidence type="ECO:0000256" key="3">
    <source>
        <dbReference type="ARBA" id="ARBA00022741"/>
    </source>
</evidence>
<dbReference type="GO" id="GO:0004326">
    <property type="term" value="F:tetrahydrofolylpolyglutamate synthase activity"/>
    <property type="evidence" value="ECO:0007669"/>
    <property type="project" value="InterPro"/>
</dbReference>
<comment type="pathway">
    <text evidence="1">Cell wall biogenesis; peptidoglycan biosynthesis.</text>
</comment>
<keyword evidence="2 6" id="KW-0436">Ligase</keyword>
<evidence type="ECO:0000313" key="7">
    <source>
        <dbReference type="Proteomes" id="UP000307747"/>
    </source>
</evidence>
<dbReference type="Gene3D" id="3.40.1190.10">
    <property type="entry name" value="Mur-like, catalytic domain"/>
    <property type="match status" value="1"/>
</dbReference>
<dbReference type="InterPro" id="IPR018109">
    <property type="entry name" value="Folylpolyglutamate_synth_CS"/>
</dbReference>
<dbReference type="InterPro" id="IPR036565">
    <property type="entry name" value="Mur-like_cat_sf"/>
</dbReference>
<organism evidence="6 7">
    <name type="scientific">Staphylococcus xylosus</name>
    <dbReference type="NCBI Taxonomy" id="1288"/>
    <lineage>
        <taxon>Bacteria</taxon>
        <taxon>Bacillati</taxon>
        <taxon>Bacillota</taxon>
        <taxon>Bacilli</taxon>
        <taxon>Bacillales</taxon>
        <taxon>Staphylococcaceae</taxon>
        <taxon>Staphylococcus</taxon>
    </lineage>
</organism>
<dbReference type="AlphaFoldDB" id="A0A5R9B438"/>
<dbReference type="Gene3D" id="3.90.190.20">
    <property type="entry name" value="Mur ligase, C-terminal domain"/>
    <property type="match status" value="1"/>
</dbReference>
<evidence type="ECO:0000256" key="2">
    <source>
        <dbReference type="ARBA" id="ARBA00022598"/>
    </source>
</evidence>
<keyword evidence="4" id="KW-0067">ATP-binding</keyword>
<evidence type="ECO:0000256" key="1">
    <source>
        <dbReference type="ARBA" id="ARBA00004752"/>
    </source>
</evidence>
<evidence type="ECO:0000259" key="5">
    <source>
        <dbReference type="Pfam" id="PF08245"/>
    </source>
</evidence>
<dbReference type="PROSITE" id="PS01011">
    <property type="entry name" value="FOLYLPOLYGLU_SYNT_1"/>
    <property type="match status" value="1"/>
</dbReference>
<dbReference type="InterPro" id="IPR036615">
    <property type="entry name" value="Mur_ligase_C_dom_sf"/>
</dbReference>
<evidence type="ECO:0000313" key="6">
    <source>
        <dbReference type="EMBL" id="TLP90104.1"/>
    </source>
</evidence>
<comment type="caution">
    <text evidence="6">The sequence shown here is derived from an EMBL/GenBank/DDBJ whole genome shotgun (WGS) entry which is preliminary data.</text>
</comment>
<dbReference type="EMBL" id="VBTJ01000002">
    <property type="protein sequence ID" value="TLP90104.1"/>
    <property type="molecule type" value="Genomic_DNA"/>
</dbReference>
<reference evidence="6 7" key="1">
    <citation type="submission" date="2019-05" db="EMBL/GenBank/DDBJ databases">
        <title>The metagenome of a microbial culture collection derived from dairy environment covers the genomic content of the human microbiome.</title>
        <authorList>
            <person name="Roder T."/>
            <person name="Wuthrich D."/>
            <person name="Sattari Z."/>
            <person name="Von Ah U."/>
            <person name="Bar C."/>
            <person name="Ronchi F."/>
            <person name="Macpherson A.J."/>
            <person name="Ganal-Vonarburg S.C."/>
            <person name="Bruggmann R."/>
            <person name="Vergeres G."/>
        </authorList>
    </citation>
    <scope>NUCLEOTIDE SEQUENCE [LARGE SCALE GENOMIC DNA]</scope>
    <source>
        <strain evidence="6 7">FAM 20833</strain>
    </source>
</reference>
<dbReference type="PANTHER" id="PTHR23135:SF4">
    <property type="entry name" value="UDP-N-ACETYLMURAMOYL-L-ALANYL-D-GLUTAMATE--2,6-DIAMINOPIMELATE LIGASE MURE HOMOLOG, CHLOROPLASTIC"/>
    <property type="match status" value="1"/>
</dbReference>
<evidence type="ECO:0000256" key="4">
    <source>
        <dbReference type="ARBA" id="ARBA00022840"/>
    </source>
</evidence>
<dbReference type="Pfam" id="PF08245">
    <property type="entry name" value="Mur_ligase_M"/>
    <property type="match status" value="1"/>
</dbReference>